<accession>A0A167QKL0</accession>
<feature type="compositionally biased region" description="Gly residues" evidence="1">
    <location>
        <begin position="1"/>
        <end position="11"/>
    </location>
</feature>
<gene>
    <name evidence="2" type="ORF">CALVIDRAFT_586389</name>
</gene>
<feature type="region of interest" description="Disordered" evidence="1">
    <location>
        <begin position="1"/>
        <end position="22"/>
    </location>
</feature>
<sequence length="264" mass="27433">MLDGAEAGGEGEAGKGDGAWVSVGRGGKGVEGVHPREGEATGARDIIACVPVLRVVGETGDVLASGRRADQRVRSVRGGARAKLRAGIRQAVQSGRRTARSRERNSRGWGHRRLGGETVEGEQERGGEQWAWCVLLCDSPQTQSPNGPKVPLAPCTTPSPRGRGHSALTRPGSRSLPALGAGAYASPERGKAASPSPAASPRLKARGNQNRTPPKTAASRGADDSPIWHKPRSIARGHGHAGRRFPCRATEAGGAGRRIPCPGC</sequence>
<protein>
    <submittedName>
        <fullName evidence="2">Uncharacterized protein</fullName>
    </submittedName>
</protein>
<name>A0A167QKL0_CALVF</name>
<reference evidence="2 3" key="1">
    <citation type="journal article" date="2016" name="Mol. Biol. Evol.">
        <title>Comparative Genomics of Early-Diverging Mushroom-Forming Fungi Provides Insights into the Origins of Lignocellulose Decay Capabilities.</title>
        <authorList>
            <person name="Nagy L.G."/>
            <person name="Riley R."/>
            <person name="Tritt A."/>
            <person name="Adam C."/>
            <person name="Daum C."/>
            <person name="Floudas D."/>
            <person name="Sun H."/>
            <person name="Yadav J.S."/>
            <person name="Pangilinan J."/>
            <person name="Larsson K.H."/>
            <person name="Matsuura K."/>
            <person name="Barry K."/>
            <person name="Labutti K."/>
            <person name="Kuo R."/>
            <person name="Ohm R.A."/>
            <person name="Bhattacharya S.S."/>
            <person name="Shirouzu T."/>
            <person name="Yoshinaga Y."/>
            <person name="Martin F.M."/>
            <person name="Grigoriev I.V."/>
            <person name="Hibbett D.S."/>
        </authorList>
    </citation>
    <scope>NUCLEOTIDE SEQUENCE [LARGE SCALE GENOMIC DNA]</scope>
    <source>
        <strain evidence="2 3">TUFC12733</strain>
    </source>
</reference>
<dbReference type="Proteomes" id="UP000076738">
    <property type="component" value="Unassembled WGS sequence"/>
</dbReference>
<evidence type="ECO:0000313" key="3">
    <source>
        <dbReference type="Proteomes" id="UP000076738"/>
    </source>
</evidence>
<organism evidence="2 3">
    <name type="scientific">Calocera viscosa (strain TUFC12733)</name>
    <dbReference type="NCBI Taxonomy" id="1330018"/>
    <lineage>
        <taxon>Eukaryota</taxon>
        <taxon>Fungi</taxon>
        <taxon>Dikarya</taxon>
        <taxon>Basidiomycota</taxon>
        <taxon>Agaricomycotina</taxon>
        <taxon>Dacrymycetes</taxon>
        <taxon>Dacrymycetales</taxon>
        <taxon>Dacrymycetaceae</taxon>
        <taxon>Calocera</taxon>
    </lineage>
</organism>
<feature type="region of interest" description="Disordered" evidence="1">
    <location>
        <begin position="88"/>
        <end position="123"/>
    </location>
</feature>
<evidence type="ECO:0000313" key="2">
    <source>
        <dbReference type="EMBL" id="KZP00023.1"/>
    </source>
</evidence>
<proteinExistence type="predicted"/>
<feature type="compositionally biased region" description="Low complexity" evidence="1">
    <location>
        <begin position="192"/>
        <end position="201"/>
    </location>
</feature>
<feature type="compositionally biased region" description="Basic residues" evidence="1">
    <location>
        <begin position="229"/>
        <end position="245"/>
    </location>
</feature>
<dbReference type="AlphaFoldDB" id="A0A167QKL0"/>
<evidence type="ECO:0000256" key="1">
    <source>
        <dbReference type="SAM" id="MobiDB-lite"/>
    </source>
</evidence>
<feature type="region of interest" description="Disordered" evidence="1">
    <location>
        <begin position="142"/>
        <end position="245"/>
    </location>
</feature>
<keyword evidence="3" id="KW-1185">Reference proteome</keyword>
<dbReference type="EMBL" id="KV417270">
    <property type="protein sequence ID" value="KZP00023.1"/>
    <property type="molecule type" value="Genomic_DNA"/>
</dbReference>